<name>A0A1E5RZU0_9ASCO</name>
<dbReference type="AlphaFoldDB" id="A0A1E5RZU0"/>
<dbReference type="OrthoDB" id="191995at2759"/>
<dbReference type="Gene3D" id="2.40.30.160">
    <property type="match status" value="1"/>
</dbReference>
<evidence type="ECO:0000313" key="3">
    <source>
        <dbReference type="EMBL" id="OEJ92265.1"/>
    </source>
</evidence>
<evidence type="ECO:0000313" key="4">
    <source>
        <dbReference type="Proteomes" id="UP000095605"/>
    </source>
</evidence>
<proteinExistence type="inferred from homology"/>
<dbReference type="GO" id="GO:0016740">
    <property type="term" value="F:transferase activity"/>
    <property type="evidence" value="ECO:0007669"/>
    <property type="project" value="UniProtKB-KW"/>
</dbReference>
<comment type="caution">
    <text evidence="3">The sequence shown here is derived from an EMBL/GenBank/DDBJ whole genome shotgun (WGS) entry which is preliminary data.</text>
</comment>
<dbReference type="InterPro" id="IPR017703">
    <property type="entry name" value="YgfZ/GCV_T_CS"/>
</dbReference>
<comment type="subcellular location">
    <subcellularLocation>
        <location evidence="1">Mitochondrion matrix</location>
    </subcellularLocation>
</comment>
<protein>
    <submittedName>
        <fullName evidence="3">Putative transferase CAF17, mitochondrial</fullName>
    </submittedName>
</protein>
<dbReference type="Proteomes" id="UP000095605">
    <property type="component" value="Unassembled WGS sequence"/>
</dbReference>
<dbReference type="EMBL" id="LPNL01000001">
    <property type="protein sequence ID" value="OEJ92265.1"/>
    <property type="molecule type" value="Genomic_DNA"/>
</dbReference>
<keyword evidence="4" id="KW-1185">Reference proteome</keyword>
<keyword evidence="3" id="KW-0808">Transferase</keyword>
<dbReference type="GO" id="GO:0005759">
    <property type="term" value="C:mitochondrial matrix"/>
    <property type="evidence" value="ECO:0007669"/>
    <property type="project" value="UniProtKB-SubCell"/>
</dbReference>
<reference evidence="4" key="1">
    <citation type="journal article" date="2016" name="Genome Announc.">
        <title>Genome sequences of three species of Hanseniaspora isolated from spontaneous wine fermentations.</title>
        <authorList>
            <person name="Sternes P.R."/>
            <person name="Lee D."/>
            <person name="Kutyna D.R."/>
            <person name="Borneman A.R."/>
        </authorList>
    </citation>
    <scope>NUCLEOTIDE SEQUENCE [LARGE SCALE GENOMIC DNA]</scope>
    <source>
        <strain evidence="4">AWRI3578</strain>
    </source>
</reference>
<dbReference type="PANTHER" id="PTHR22602">
    <property type="entry name" value="TRANSFERASE CAF17, MITOCHONDRIAL-RELATED"/>
    <property type="match status" value="1"/>
</dbReference>
<dbReference type="InterPro" id="IPR045179">
    <property type="entry name" value="YgfZ/GcvT"/>
</dbReference>
<dbReference type="NCBIfam" id="TIGR03317">
    <property type="entry name" value="ygfZ_signature"/>
    <property type="match status" value="1"/>
</dbReference>
<accession>A0A1E5RZU0</accession>
<comment type="similarity">
    <text evidence="2">Belongs to the GcvT family. CAF17/IBA57 subfamily.</text>
</comment>
<evidence type="ECO:0000256" key="1">
    <source>
        <dbReference type="ARBA" id="ARBA00004305"/>
    </source>
</evidence>
<dbReference type="PANTHER" id="PTHR22602:SF0">
    <property type="entry name" value="TRANSFERASE CAF17, MITOCHONDRIAL-RELATED"/>
    <property type="match status" value="1"/>
</dbReference>
<organism evidence="3 4">
    <name type="scientific">Hanseniaspora opuntiae</name>
    <dbReference type="NCBI Taxonomy" id="211096"/>
    <lineage>
        <taxon>Eukaryota</taxon>
        <taxon>Fungi</taxon>
        <taxon>Dikarya</taxon>
        <taxon>Ascomycota</taxon>
        <taxon>Saccharomycotina</taxon>
        <taxon>Saccharomycetes</taxon>
        <taxon>Saccharomycodales</taxon>
        <taxon>Saccharomycodaceae</taxon>
        <taxon>Hanseniaspora</taxon>
    </lineage>
</organism>
<gene>
    <name evidence="3" type="ORF">AWRI3578_g69</name>
</gene>
<dbReference type="SUPFAM" id="SSF103025">
    <property type="entry name" value="Folate-binding domain"/>
    <property type="match status" value="1"/>
</dbReference>
<evidence type="ECO:0000256" key="2">
    <source>
        <dbReference type="ARBA" id="ARBA00093447"/>
    </source>
</evidence>
<dbReference type="GO" id="GO:0016226">
    <property type="term" value="P:iron-sulfur cluster assembly"/>
    <property type="evidence" value="ECO:0007669"/>
    <property type="project" value="TreeGrafter"/>
</dbReference>
<sequence>MFHSYLVKNLIKRYASINGVSKHTKSLLYAKKLDNSNANTHFISFSGAGTIDFVNGMVTTKLNEKFVKKNLTSLAVDDDDYEPPQMIKDLQNISMSNHVAKELIDEYNTNASNMNDVDIRTRSLYDEQIEAYGNLKGQLTALLSSQSKVTSLMRLYTPLNTQQENIIVEVPKQQLNEDEGEHDILAILEKHKRFKRNVKMINDVQNDNDLGFDVWDVCFEGKLERSDMELETLSFIIEDSKMNYLFNKKVHIDAHFKADNIIAVYFDDVLYNGSLLNDNSHRVYYKYKVLVKKETSESKDFIHSFYKEELNEASIQEMKQIEEKFGLFDLSDIVPGSTLPFDLNLDYVPNSVSFDKGCYIGQELTTRMYSTDKIVKRGVPVDIINSSNDIVPQVGWDVYTDDELKVKEGASENVNNVFANSNKAIKKRKKPVGKLIINNDKTNVRLITLKSKYIDEIFVNENKAMKFYLAPSKEEIKVKGLDVDKCKIDIKIKTPYWIHEYVEE</sequence>